<protein>
    <submittedName>
        <fullName evidence="3">CU044_5270 family protein</fullName>
    </submittedName>
</protein>
<evidence type="ECO:0000313" key="4">
    <source>
        <dbReference type="Proteomes" id="UP001596380"/>
    </source>
</evidence>
<sequence length="360" mass="38272">MNETDELAEVRALFDEPPAASPQVVTAARARLTEDGAPRRRGARRRAPRFVAAGFGLAAAATAAAITVVVAGQGDANDPNGRRSAHALLLMAAQQAESAPPGGGKYWHHTMRTDELVQVGKPGHAAYQVYARWRHEVWMPSDGSGPALGKSQELGAVPATEADRNAWRKEGSPATFRGTEGGSAISSKPGKPGVDRTKPADYEQLFGQSLTPQDVQALPTDPGRLKSALLRLIQRQSPEDGDEQLFDWGSSVLLHYPASPKVRAATYRMLADLPGVRKLGTVKDREGRTGTAVGIDIGKDDQGSTFGDRLIIDPASGRALTSETVMTGKGERAPSTAGVKQVNLSNATLRSDWTDKAPSR</sequence>
<proteinExistence type="predicted"/>
<keyword evidence="2" id="KW-0812">Transmembrane</keyword>
<keyword evidence="4" id="KW-1185">Reference proteome</keyword>
<evidence type="ECO:0000256" key="1">
    <source>
        <dbReference type="SAM" id="MobiDB-lite"/>
    </source>
</evidence>
<dbReference type="InterPro" id="IPR047789">
    <property type="entry name" value="CU044_5270-like"/>
</dbReference>
<feature type="region of interest" description="Disordered" evidence="1">
    <location>
        <begin position="164"/>
        <end position="198"/>
    </location>
</feature>
<reference evidence="4" key="1">
    <citation type="journal article" date="2019" name="Int. J. Syst. Evol. Microbiol.">
        <title>The Global Catalogue of Microorganisms (GCM) 10K type strain sequencing project: providing services to taxonomists for standard genome sequencing and annotation.</title>
        <authorList>
            <consortium name="The Broad Institute Genomics Platform"/>
            <consortium name="The Broad Institute Genome Sequencing Center for Infectious Disease"/>
            <person name="Wu L."/>
            <person name="Ma J."/>
        </authorList>
    </citation>
    <scope>NUCLEOTIDE SEQUENCE [LARGE SCALE GENOMIC DNA]</scope>
    <source>
        <strain evidence="4">JCM 3369</strain>
    </source>
</reference>
<keyword evidence="2" id="KW-1133">Transmembrane helix</keyword>
<gene>
    <name evidence="3" type="ORF">ACFQKB_10540</name>
</gene>
<organism evidence="3 4">
    <name type="scientific">Actinomadura yumaensis</name>
    <dbReference type="NCBI Taxonomy" id="111807"/>
    <lineage>
        <taxon>Bacteria</taxon>
        <taxon>Bacillati</taxon>
        <taxon>Actinomycetota</taxon>
        <taxon>Actinomycetes</taxon>
        <taxon>Streptosporangiales</taxon>
        <taxon>Thermomonosporaceae</taxon>
        <taxon>Actinomadura</taxon>
    </lineage>
</organism>
<dbReference type="Proteomes" id="UP001596380">
    <property type="component" value="Unassembled WGS sequence"/>
</dbReference>
<keyword evidence="2" id="KW-0472">Membrane</keyword>
<evidence type="ECO:0000313" key="3">
    <source>
        <dbReference type="EMBL" id="MFC6880200.1"/>
    </source>
</evidence>
<dbReference type="NCBIfam" id="NF038083">
    <property type="entry name" value="CU044_5270_fam"/>
    <property type="match status" value="1"/>
</dbReference>
<evidence type="ECO:0000256" key="2">
    <source>
        <dbReference type="SAM" id="Phobius"/>
    </source>
</evidence>
<name>A0ABW2CGU0_9ACTN</name>
<dbReference type="RefSeq" id="WP_160820686.1">
    <property type="nucleotide sequence ID" value="NZ_JBHSXE010000001.1"/>
</dbReference>
<comment type="caution">
    <text evidence="3">The sequence shown here is derived from an EMBL/GenBank/DDBJ whole genome shotgun (WGS) entry which is preliminary data.</text>
</comment>
<dbReference type="EMBL" id="JBHSXS010000004">
    <property type="protein sequence ID" value="MFC6880200.1"/>
    <property type="molecule type" value="Genomic_DNA"/>
</dbReference>
<accession>A0ABW2CGU0</accession>
<feature type="transmembrane region" description="Helical" evidence="2">
    <location>
        <begin position="50"/>
        <end position="72"/>
    </location>
</feature>